<evidence type="ECO:0000259" key="1">
    <source>
        <dbReference type="Pfam" id="PF04471"/>
    </source>
</evidence>
<feature type="non-terminal residue" evidence="2">
    <location>
        <position position="1"/>
    </location>
</feature>
<dbReference type="AlphaFoldDB" id="A0A9N9PEE0"/>
<dbReference type="GO" id="GO:0003677">
    <property type="term" value="F:DNA binding"/>
    <property type="evidence" value="ECO:0007669"/>
    <property type="project" value="InterPro"/>
</dbReference>
<dbReference type="GO" id="GO:0009307">
    <property type="term" value="P:DNA restriction-modification system"/>
    <property type="evidence" value="ECO:0007669"/>
    <property type="project" value="InterPro"/>
</dbReference>
<keyword evidence="3" id="KW-1185">Reference proteome</keyword>
<dbReference type="InterPro" id="IPR007560">
    <property type="entry name" value="Restrct_endonuc_IV_Mrr"/>
</dbReference>
<comment type="caution">
    <text evidence="2">The sequence shown here is derived from an EMBL/GenBank/DDBJ whole genome shotgun (WGS) entry which is preliminary data.</text>
</comment>
<organism evidence="2 3">
    <name type="scientific">Dentiscutata erythropus</name>
    <dbReference type="NCBI Taxonomy" id="1348616"/>
    <lineage>
        <taxon>Eukaryota</taxon>
        <taxon>Fungi</taxon>
        <taxon>Fungi incertae sedis</taxon>
        <taxon>Mucoromycota</taxon>
        <taxon>Glomeromycotina</taxon>
        <taxon>Glomeromycetes</taxon>
        <taxon>Diversisporales</taxon>
        <taxon>Gigasporaceae</taxon>
        <taxon>Dentiscutata</taxon>
    </lineage>
</organism>
<reference evidence="2" key="1">
    <citation type="submission" date="2021-06" db="EMBL/GenBank/DDBJ databases">
        <authorList>
            <person name="Kallberg Y."/>
            <person name="Tangrot J."/>
            <person name="Rosling A."/>
        </authorList>
    </citation>
    <scope>NUCLEOTIDE SEQUENCE</scope>
    <source>
        <strain evidence="2">MA453B</strain>
    </source>
</reference>
<dbReference type="EMBL" id="CAJVPY010048681">
    <property type="protein sequence ID" value="CAG8812331.1"/>
    <property type="molecule type" value="Genomic_DNA"/>
</dbReference>
<dbReference type="InterPro" id="IPR011856">
    <property type="entry name" value="tRNA_endonuc-like_dom_sf"/>
</dbReference>
<evidence type="ECO:0000313" key="3">
    <source>
        <dbReference type="Proteomes" id="UP000789405"/>
    </source>
</evidence>
<accession>A0A9N9PEE0</accession>
<evidence type="ECO:0000313" key="2">
    <source>
        <dbReference type="EMBL" id="CAG8812331.1"/>
    </source>
</evidence>
<sequence>SELRKTGLLCPLCETHTEFLKENKRLKEKFEAELRKKGYMVENEPNPDIIDLIYSDNDKDTIAYHRETPEFKIYTRFKYRTEKSVGFDTIERVYFVLNEYYDDRYGFIITTTRFSTNAVKTLEKIKHADITLCNGEEDAINEIEKKRQEFI</sequence>
<proteinExistence type="predicted"/>
<dbReference type="Proteomes" id="UP000789405">
    <property type="component" value="Unassembled WGS sequence"/>
</dbReference>
<dbReference type="GO" id="GO:0004519">
    <property type="term" value="F:endonuclease activity"/>
    <property type="evidence" value="ECO:0007669"/>
    <property type="project" value="InterPro"/>
</dbReference>
<feature type="domain" description="Restriction endonuclease type IV Mrr" evidence="1">
    <location>
        <begin position="55"/>
        <end position="137"/>
    </location>
</feature>
<dbReference type="Gene3D" id="3.40.1350.10">
    <property type="match status" value="1"/>
</dbReference>
<protein>
    <submittedName>
        <fullName evidence="2">18052_t:CDS:1</fullName>
    </submittedName>
</protein>
<dbReference type="Pfam" id="PF04471">
    <property type="entry name" value="Mrr_cat"/>
    <property type="match status" value="1"/>
</dbReference>
<feature type="non-terminal residue" evidence="2">
    <location>
        <position position="151"/>
    </location>
</feature>
<gene>
    <name evidence="2" type="ORF">DERYTH_LOCUS25605</name>
</gene>
<name>A0A9N9PEE0_9GLOM</name>